<dbReference type="GO" id="GO:0005737">
    <property type="term" value="C:cytoplasm"/>
    <property type="evidence" value="ECO:0007669"/>
    <property type="project" value="UniProtKB-ARBA"/>
</dbReference>
<organism evidence="4">
    <name type="scientific">Candidatus Mycoplasma haematominutum 'Birmingham 1'</name>
    <dbReference type="NCBI Taxonomy" id="1116213"/>
    <lineage>
        <taxon>Bacteria</taxon>
        <taxon>Bacillati</taxon>
        <taxon>Mycoplasmatota</taxon>
        <taxon>Mollicutes</taxon>
        <taxon>Mycoplasmataceae</taxon>
        <taxon>Mycoplasma</taxon>
    </lineage>
</organism>
<accession>G8C345</accession>
<evidence type="ECO:0000256" key="3">
    <source>
        <dbReference type="HAMAP-Rule" id="MF_00385"/>
    </source>
</evidence>
<sequence>MVRIRMKKMGKSHNPVYRIIAIDSKRGRDSAELANLGLYEPKKDYFRLNMTLYQEWISRGAQPTKNLLVLLKAQPKLSHF</sequence>
<gene>
    <name evidence="3 4" type="primary">rpsP</name>
    <name evidence="4" type="ORF">MHM_02250</name>
</gene>
<reference evidence="4" key="2">
    <citation type="submission" date="2011-11" db="EMBL/GenBank/DDBJ databases">
        <authorList>
            <person name="Barker E."/>
        </authorList>
    </citation>
    <scope>NUCLEOTIDE SEQUENCE</scope>
    <source>
        <strain evidence="4">Birmingham 1</strain>
    </source>
</reference>
<dbReference type="HAMAP" id="MF_00385">
    <property type="entry name" value="Ribosomal_bS16"/>
    <property type="match status" value="1"/>
</dbReference>
<keyword evidence="1 3" id="KW-0689">Ribosomal protein</keyword>
<dbReference type="SUPFAM" id="SSF54565">
    <property type="entry name" value="Ribosomal protein S16"/>
    <property type="match status" value="1"/>
</dbReference>
<dbReference type="InterPro" id="IPR023803">
    <property type="entry name" value="Ribosomal_bS16_dom_sf"/>
</dbReference>
<evidence type="ECO:0000256" key="2">
    <source>
        <dbReference type="ARBA" id="ARBA00023274"/>
    </source>
</evidence>
<dbReference type="GO" id="GO:0006412">
    <property type="term" value="P:translation"/>
    <property type="evidence" value="ECO:0007669"/>
    <property type="project" value="UniProtKB-UniRule"/>
</dbReference>
<dbReference type="OrthoDB" id="9807878at2"/>
<dbReference type="KEGG" id="mhb:MHM_02250"/>
<comment type="similarity">
    <text evidence="3">Belongs to the bacterial ribosomal protein bS16 family.</text>
</comment>
<dbReference type="PATRIC" id="fig|1116213.3.peg.236"/>
<dbReference type="Pfam" id="PF00886">
    <property type="entry name" value="Ribosomal_S16"/>
    <property type="match status" value="1"/>
</dbReference>
<evidence type="ECO:0000256" key="1">
    <source>
        <dbReference type="ARBA" id="ARBA00022980"/>
    </source>
</evidence>
<dbReference type="AlphaFoldDB" id="G8C345"/>
<dbReference type="GO" id="GO:0003735">
    <property type="term" value="F:structural constituent of ribosome"/>
    <property type="evidence" value="ECO:0007669"/>
    <property type="project" value="InterPro"/>
</dbReference>
<proteinExistence type="inferred from homology"/>
<dbReference type="InterPro" id="IPR000307">
    <property type="entry name" value="Ribosomal_bS16"/>
</dbReference>
<dbReference type="PANTHER" id="PTHR12919">
    <property type="entry name" value="30S RIBOSOMAL PROTEIN S16"/>
    <property type="match status" value="1"/>
</dbReference>
<keyword evidence="2 3" id="KW-0687">Ribonucleoprotein</keyword>
<protein>
    <recommendedName>
        <fullName evidence="3">Small ribosomal subunit protein bS16</fullName>
    </recommendedName>
</protein>
<evidence type="ECO:0000313" key="4">
    <source>
        <dbReference type="EMBL" id="CCE66743.1"/>
    </source>
</evidence>
<dbReference type="Gene3D" id="3.30.1320.10">
    <property type="match status" value="1"/>
</dbReference>
<dbReference type="HOGENOM" id="CLU_100590_5_1_14"/>
<dbReference type="GO" id="GO:0015935">
    <property type="term" value="C:small ribosomal subunit"/>
    <property type="evidence" value="ECO:0007669"/>
    <property type="project" value="TreeGrafter"/>
</dbReference>
<dbReference type="RefSeq" id="WP_015511608.1">
    <property type="nucleotide sequence ID" value="NC_021007.1"/>
</dbReference>
<reference evidence="4" key="1">
    <citation type="submission" date="2011-11" db="EMBL/GenBank/DDBJ databases">
        <title>Complete genome sequence of Candidatus Mycoplasma haemominutum.</title>
        <authorList>
            <person name="Barker E.N."/>
            <person name="Darby A.C."/>
            <person name="Helps C.R."/>
            <person name="Peters I.R."/>
            <person name="Hughes M.A."/>
            <person name="Radford A.D."/>
            <person name="Novacco M."/>
            <person name="Boretti F."/>
            <person name="Hofmann-Lehmann R."/>
            <person name="Tasker S."/>
        </authorList>
    </citation>
    <scope>NUCLEOTIDE SEQUENCE</scope>
    <source>
        <strain evidence="4">Birmingham 1</strain>
    </source>
</reference>
<dbReference type="EMBL" id="HE613254">
    <property type="protein sequence ID" value="CCE66743.1"/>
    <property type="molecule type" value="Genomic_DNA"/>
</dbReference>
<dbReference type="PANTHER" id="PTHR12919:SF20">
    <property type="entry name" value="SMALL RIBOSOMAL SUBUNIT PROTEIN BS16M"/>
    <property type="match status" value="1"/>
</dbReference>
<name>G8C345_9MOLU</name>
<dbReference type="NCBIfam" id="TIGR00002">
    <property type="entry name" value="S16"/>
    <property type="match status" value="1"/>
</dbReference>